<proteinExistence type="predicted"/>
<evidence type="ECO:0000313" key="2">
    <source>
        <dbReference type="Proteomes" id="UP000256862"/>
    </source>
</evidence>
<dbReference type="AlphaFoldDB" id="A0A976BI98"/>
<reference evidence="1 2" key="1">
    <citation type="submission" date="2018-01" db="EMBL/GenBank/DDBJ databases">
        <authorList>
            <person name="Clerissi C."/>
        </authorList>
    </citation>
    <scope>NUCLEOTIDE SEQUENCE [LARGE SCALE GENOMIC DNA]</scope>
    <source>
        <strain evidence="1">Cupriavidus oxalaticus LMG 2235</strain>
        <plasmid evidence="2">co2235_mp</plasmid>
    </source>
</reference>
<sequence length="88" mass="10203">MISRLHDEKLPMTLHVTIRTIRTGALQTARYQAQVYPTTDAEALPLLATPWSEREAEVFRDAQFWAQRHAYIVSNPRVGTYYGIPCRR</sequence>
<protein>
    <recommendedName>
        <fullName evidence="3">CDP-diacylglycerol pyrophosphatase</fullName>
    </recommendedName>
</protein>
<geneLocation type="plasmid" evidence="2">
    <name>co2235_mp</name>
</geneLocation>
<evidence type="ECO:0000313" key="1">
    <source>
        <dbReference type="EMBL" id="SPC21634.1"/>
    </source>
</evidence>
<evidence type="ECO:0008006" key="3">
    <source>
        <dbReference type="Google" id="ProtNLM"/>
    </source>
</evidence>
<gene>
    <name evidence="1" type="ORF">CO2235_MP60024</name>
</gene>
<comment type="caution">
    <text evidence="1">The sequence shown here is derived from an EMBL/GenBank/DDBJ whole genome shotgun (WGS) entry which is preliminary data.</text>
</comment>
<accession>A0A976BI98</accession>
<dbReference type="Proteomes" id="UP000256862">
    <property type="component" value="Plasmid CO2235_mp"/>
</dbReference>
<dbReference type="EMBL" id="OGUS01000141">
    <property type="protein sequence ID" value="SPC21634.1"/>
    <property type="molecule type" value="Genomic_DNA"/>
</dbReference>
<name>A0A976BI98_9BURK</name>
<organism evidence="1 2">
    <name type="scientific">Cupriavidus oxalaticus</name>
    <dbReference type="NCBI Taxonomy" id="96344"/>
    <lineage>
        <taxon>Bacteria</taxon>
        <taxon>Pseudomonadati</taxon>
        <taxon>Pseudomonadota</taxon>
        <taxon>Betaproteobacteria</taxon>
        <taxon>Burkholderiales</taxon>
        <taxon>Burkholderiaceae</taxon>
        <taxon>Cupriavidus</taxon>
    </lineage>
</organism>